<sequence length="81" mass="8960">MDLECLVGDHHELLGEEDADVVLLLRHARKALAVGAPVGAHRVDELVLAPWRSAWPLERRIAAPPTRNRVLVTSIGRLLPM</sequence>
<accession>A0A6G1CS90</accession>
<reference evidence="1 2" key="1">
    <citation type="submission" date="2019-11" db="EMBL/GenBank/DDBJ databases">
        <title>Whole genome sequence of Oryza granulata.</title>
        <authorList>
            <person name="Li W."/>
        </authorList>
    </citation>
    <scope>NUCLEOTIDE SEQUENCE [LARGE SCALE GENOMIC DNA]</scope>
    <source>
        <strain evidence="2">cv. Menghai</strain>
        <tissue evidence="1">Leaf</tissue>
    </source>
</reference>
<evidence type="ECO:0000313" key="1">
    <source>
        <dbReference type="EMBL" id="KAF0903495.1"/>
    </source>
</evidence>
<proteinExistence type="predicted"/>
<protein>
    <submittedName>
        <fullName evidence="1">Uncharacterized protein</fullName>
    </submittedName>
</protein>
<evidence type="ECO:0000313" key="2">
    <source>
        <dbReference type="Proteomes" id="UP000479710"/>
    </source>
</evidence>
<dbReference type="AlphaFoldDB" id="A0A6G1CS90"/>
<dbReference type="EMBL" id="SPHZ02000008">
    <property type="protein sequence ID" value="KAF0903495.1"/>
    <property type="molecule type" value="Genomic_DNA"/>
</dbReference>
<comment type="caution">
    <text evidence="1">The sequence shown here is derived from an EMBL/GenBank/DDBJ whole genome shotgun (WGS) entry which is preliminary data.</text>
</comment>
<organism evidence="1 2">
    <name type="scientific">Oryza meyeriana var. granulata</name>
    <dbReference type="NCBI Taxonomy" id="110450"/>
    <lineage>
        <taxon>Eukaryota</taxon>
        <taxon>Viridiplantae</taxon>
        <taxon>Streptophyta</taxon>
        <taxon>Embryophyta</taxon>
        <taxon>Tracheophyta</taxon>
        <taxon>Spermatophyta</taxon>
        <taxon>Magnoliopsida</taxon>
        <taxon>Liliopsida</taxon>
        <taxon>Poales</taxon>
        <taxon>Poaceae</taxon>
        <taxon>BOP clade</taxon>
        <taxon>Oryzoideae</taxon>
        <taxon>Oryzeae</taxon>
        <taxon>Oryzinae</taxon>
        <taxon>Oryza</taxon>
        <taxon>Oryza meyeriana</taxon>
    </lineage>
</organism>
<gene>
    <name evidence="1" type="ORF">E2562_027902</name>
</gene>
<keyword evidence="2" id="KW-1185">Reference proteome</keyword>
<dbReference type="Proteomes" id="UP000479710">
    <property type="component" value="Unassembled WGS sequence"/>
</dbReference>
<name>A0A6G1CS90_9ORYZ</name>